<dbReference type="OrthoDB" id="78088at2759"/>
<reference evidence="3 4" key="1">
    <citation type="submission" date="2013-12" db="EMBL/GenBank/DDBJ databases">
        <title>Draft genome of the parsitic nematode Ancylostoma duodenale.</title>
        <authorList>
            <person name="Mitreva M."/>
        </authorList>
    </citation>
    <scope>NUCLEOTIDE SEQUENCE [LARGE SCALE GENOMIC DNA]</scope>
    <source>
        <strain evidence="3 4">Zhejiang</strain>
    </source>
</reference>
<proteinExistence type="predicted"/>
<evidence type="ECO:0000313" key="4">
    <source>
        <dbReference type="Proteomes" id="UP000054047"/>
    </source>
</evidence>
<evidence type="ECO:0000259" key="2">
    <source>
        <dbReference type="PROSITE" id="PS51271"/>
    </source>
</evidence>
<organism evidence="3 4">
    <name type="scientific">Ancylostoma duodenale</name>
    <dbReference type="NCBI Taxonomy" id="51022"/>
    <lineage>
        <taxon>Eukaryota</taxon>
        <taxon>Metazoa</taxon>
        <taxon>Ecdysozoa</taxon>
        <taxon>Nematoda</taxon>
        <taxon>Chromadorea</taxon>
        <taxon>Rhabditida</taxon>
        <taxon>Rhabditina</taxon>
        <taxon>Rhabditomorpha</taxon>
        <taxon>Strongyloidea</taxon>
        <taxon>Ancylostomatidae</taxon>
        <taxon>Ancylostomatinae</taxon>
        <taxon>Ancylostoma</taxon>
    </lineage>
</organism>
<dbReference type="Gene3D" id="1.25.10.10">
    <property type="entry name" value="Leucine-rich Repeat Variant"/>
    <property type="match status" value="1"/>
</dbReference>
<feature type="compositionally biased region" description="Acidic residues" evidence="1">
    <location>
        <begin position="88"/>
        <end position="101"/>
    </location>
</feature>
<dbReference type="Proteomes" id="UP000054047">
    <property type="component" value="Unassembled WGS sequence"/>
</dbReference>
<dbReference type="AlphaFoldDB" id="A0A0C2F6E2"/>
<keyword evidence="4" id="KW-1185">Reference proteome</keyword>
<protein>
    <recommendedName>
        <fullName evidence="2">WAPL domain-containing protein</fullName>
    </recommendedName>
</protein>
<gene>
    <name evidence="3" type="ORF">ANCDUO_27456</name>
</gene>
<dbReference type="PROSITE" id="PS51271">
    <property type="entry name" value="WAPL"/>
    <property type="match status" value="1"/>
</dbReference>
<name>A0A0C2F6E2_9BILA</name>
<evidence type="ECO:0000256" key="1">
    <source>
        <dbReference type="SAM" id="MobiDB-lite"/>
    </source>
</evidence>
<accession>A0A0C2F6E2</accession>
<feature type="region of interest" description="Disordered" evidence="1">
    <location>
        <begin position="88"/>
        <end position="107"/>
    </location>
</feature>
<dbReference type="InterPro" id="IPR012502">
    <property type="entry name" value="WAPL_dom"/>
</dbReference>
<evidence type="ECO:0000313" key="3">
    <source>
        <dbReference type="EMBL" id="KIH42559.1"/>
    </source>
</evidence>
<feature type="domain" description="WAPL" evidence="2">
    <location>
        <begin position="1"/>
        <end position="138"/>
    </location>
</feature>
<dbReference type="InterPro" id="IPR011989">
    <property type="entry name" value="ARM-like"/>
</dbReference>
<sequence length="138" mass="15635">MTSLCVNLVERCNSNRRKLIDTSVKVYSEDGEATEYKALDALAILFTIHEAKARNIDEDLDKDLAFEVLFRFVYFGLTCLTSLYAQEPIDEDNNDTDEEAKDDGRLDRAKLNEMSESEMLQAVQSAMSKVCFDLTSSI</sequence>
<dbReference type="EMBL" id="KN795472">
    <property type="protein sequence ID" value="KIH42559.1"/>
    <property type="molecule type" value="Genomic_DNA"/>
</dbReference>